<dbReference type="PANTHER" id="PTHR36766">
    <property type="entry name" value="PLANT BROAD-SPECTRUM MILDEW RESISTANCE PROTEIN RPW8"/>
    <property type="match status" value="1"/>
</dbReference>
<dbReference type="Pfam" id="PF23598">
    <property type="entry name" value="LRR_14"/>
    <property type="match status" value="1"/>
</dbReference>
<evidence type="ECO:0000313" key="6">
    <source>
        <dbReference type="Proteomes" id="UP000289340"/>
    </source>
</evidence>
<feature type="domain" description="NB-ARC" evidence="3">
    <location>
        <begin position="97"/>
        <end position="199"/>
    </location>
</feature>
<dbReference type="PANTHER" id="PTHR36766:SF63">
    <property type="entry name" value="NB-ARC DOMAIN-CONTAINING PROTEIN"/>
    <property type="match status" value="1"/>
</dbReference>
<organism evidence="5 6">
    <name type="scientific">Glycine soja</name>
    <name type="common">Wild soybean</name>
    <dbReference type="NCBI Taxonomy" id="3848"/>
    <lineage>
        <taxon>Eukaryota</taxon>
        <taxon>Viridiplantae</taxon>
        <taxon>Streptophyta</taxon>
        <taxon>Embryophyta</taxon>
        <taxon>Tracheophyta</taxon>
        <taxon>Spermatophyta</taxon>
        <taxon>Magnoliopsida</taxon>
        <taxon>eudicotyledons</taxon>
        <taxon>Gunneridae</taxon>
        <taxon>Pentapetalae</taxon>
        <taxon>rosids</taxon>
        <taxon>fabids</taxon>
        <taxon>Fabales</taxon>
        <taxon>Fabaceae</taxon>
        <taxon>Papilionoideae</taxon>
        <taxon>50 kb inversion clade</taxon>
        <taxon>NPAAA clade</taxon>
        <taxon>indigoferoid/millettioid clade</taxon>
        <taxon>Phaseoleae</taxon>
        <taxon>Glycine</taxon>
        <taxon>Glycine subgen. Soja</taxon>
    </lineage>
</organism>
<keyword evidence="1" id="KW-0677">Repeat</keyword>
<dbReference type="GO" id="GO:0043531">
    <property type="term" value="F:ADP binding"/>
    <property type="evidence" value="ECO:0007669"/>
    <property type="project" value="InterPro"/>
</dbReference>
<comment type="caution">
    <text evidence="5">The sequence shown here is derived from an EMBL/GenBank/DDBJ whole genome shotgun (WGS) entry which is preliminary data.</text>
</comment>
<dbReference type="GO" id="GO:0006952">
    <property type="term" value="P:defense response"/>
    <property type="evidence" value="ECO:0007669"/>
    <property type="project" value="UniProtKB-KW"/>
</dbReference>
<dbReference type="Gene3D" id="3.40.50.300">
    <property type="entry name" value="P-loop containing nucleotide triphosphate hydrolases"/>
    <property type="match status" value="1"/>
</dbReference>
<evidence type="ECO:0000259" key="3">
    <source>
        <dbReference type="Pfam" id="PF00931"/>
    </source>
</evidence>
<dbReference type="SUPFAM" id="SSF52540">
    <property type="entry name" value="P-loop containing nucleoside triphosphate hydrolases"/>
    <property type="match status" value="1"/>
</dbReference>
<proteinExistence type="predicted"/>
<sequence length="478" mass="55101">MIHVEQQPQDPGCVALLCQLSHFILTLMPRHRIASEIQQIKSFVHGINQQSKDYGLQKLLNEQGQSSYRGSQSAWHEPRMRSRNLDGAGVVGIECPRDELIDWLVKGPAECTVISVVGMGGLGKTTLASRVFYNHKVIAHFDCHAWITVSQSYTVEELLINLLKKLCREKKENLPQGVSEMNRDSLIDEVRGYLQQKRSKDVVDSCKNSPFDQVHELKPLTVEKSIELFCKKAFRCHNTRCCPEDLVSISADFVKKCADKESALMNNFVQKIPTKYRLLKVLDFQDSPLSSVPENWGNLAHFKYLNLRYSVMPTQLLKFIGKLHNLETLDIRRTYVKEMPKETRKLRKLRHLLVDDEELSQLRSHGAYEAECLYFEDGGFQQLKELYLEYLSNLNSIIIEKRALLSLKKLRISGIYQLKTVPPGIQHLEKLEFLDIYDMSTEFKQFIAPHRGPEHPVIQHVPLVRIKAFGEITRDIHH</sequence>
<dbReference type="Pfam" id="PF00931">
    <property type="entry name" value="NB-ARC"/>
    <property type="match status" value="1"/>
</dbReference>
<dbReference type="InterPro" id="IPR002182">
    <property type="entry name" value="NB-ARC"/>
</dbReference>
<protein>
    <submittedName>
        <fullName evidence="5">Disease resistance protein RPM1</fullName>
    </submittedName>
</protein>
<evidence type="ECO:0000256" key="1">
    <source>
        <dbReference type="ARBA" id="ARBA00022737"/>
    </source>
</evidence>
<keyword evidence="6" id="KW-1185">Reference proteome</keyword>
<dbReference type="AlphaFoldDB" id="A0A445GSZ6"/>
<keyword evidence="2" id="KW-0611">Plant defense</keyword>
<dbReference type="InterPro" id="IPR027417">
    <property type="entry name" value="P-loop_NTPase"/>
</dbReference>
<dbReference type="SUPFAM" id="SSF52058">
    <property type="entry name" value="L domain-like"/>
    <property type="match status" value="1"/>
</dbReference>
<dbReference type="Proteomes" id="UP000289340">
    <property type="component" value="Chromosome 15"/>
</dbReference>
<name>A0A445GSZ6_GLYSO</name>
<dbReference type="EMBL" id="QZWG01000015">
    <property type="protein sequence ID" value="RZB64313.1"/>
    <property type="molecule type" value="Genomic_DNA"/>
</dbReference>
<accession>A0A445GSZ6</accession>
<dbReference type="PRINTS" id="PR00364">
    <property type="entry name" value="DISEASERSIST"/>
</dbReference>
<gene>
    <name evidence="5" type="ORF">D0Y65_040723</name>
</gene>
<feature type="domain" description="Disease resistance R13L4/SHOC-2-like LRR" evidence="4">
    <location>
        <begin position="274"/>
        <end position="357"/>
    </location>
</feature>
<dbReference type="InterPro" id="IPR032675">
    <property type="entry name" value="LRR_dom_sf"/>
</dbReference>
<evidence type="ECO:0000259" key="4">
    <source>
        <dbReference type="Pfam" id="PF23598"/>
    </source>
</evidence>
<reference evidence="5 6" key="1">
    <citation type="submission" date="2018-09" db="EMBL/GenBank/DDBJ databases">
        <title>A high-quality reference genome of wild soybean provides a powerful tool to mine soybean genomes.</title>
        <authorList>
            <person name="Xie M."/>
            <person name="Chung C.Y.L."/>
            <person name="Li M.-W."/>
            <person name="Wong F.-L."/>
            <person name="Chan T.-F."/>
            <person name="Lam H.-M."/>
        </authorList>
    </citation>
    <scope>NUCLEOTIDE SEQUENCE [LARGE SCALE GENOMIC DNA]</scope>
    <source>
        <strain evidence="6">cv. W05</strain>
        <tissue evidence="5">Hypocotyl of etiolated seedlings</tissue>
    </source>
</reference>
<dbReference type="InterPro" id="IPR055414">
    <property type="entry name" value="LRR_R13L4/SHOC2-like"/>
</dbReference>
<evidence type="ECO:0000313" key="5">
    <source>
        <dbReference type="EMBL" id="RZB64313.1"/>
    </source>
</evidence>
<dbReference type="Gene3D" id="3.80.10.10">
    <property type="entry name" value="Ribonuclease Inhibitor"/>
    <property type="match status" value="1"/>
</dbReference>
<evidence type="ECO:0000256" key="2">
    <source>
        <dbReference type="ARBA" id="ARBA00022821"/>
    </source>
</evidence>